<evidence type="ECO:0000313" key="2">
    <source>
        <dbReference type="EMBL" id="MBD3915087.1"/>
    </source>
</evidence>
<dbReference type="Proteomes" id="UP000649289">
    <property type="component" value="Unassembled WGS sequence"/>
</dbReference>
<comment type="caution">
    <text evidence="2">The sequence shown here is derived from an EMBL/GenBank/DDBJ whole genome shotgun (WGS) entry which is preliminary data.</text>
</comment>
<reference evidence="2 3" key="1">
    <citation type="submission" date="2020-09" db="EMBL/GenBank/DDBJ databases">
        <title>novel species in genus Nocardioides.</title>
        <authorList>
            <person name="Zhang G."/>
        </authorList>
    </citation>
    <scope>NUCLEOTIDE SEQUENCE [LARGE SCALE GENOMIC DNA]</scope>
    <source>
        <strain evidence="2 3">19197</strain>
    </source>
</reference>
<gene>
    <name evidence="2" type="ORF">IEZ25_10720</name>
</gene>
<name>A0ABR8MG81_9ACTN</name>
<dbReference type="RefSeq" id="WP_191199422.1">
    <property type="nucleotide sequence ID" value="NZ_BAAAPA010000005.1"/>
</dbReference>
<dbReference type="Pfam" id="PF08808">
    <property type="entry name" value="RES"/>
    <property type="match status" value="1"/>
</dbReference>
<accession>A0ABR8MG81</accession>
<organism evidence="2 3">
    <name type="scientific">Nocardioides hwasunensis</name>
    <dbReference type="NCBI Taxonomy" id="397258"/>
    <lineage>
        <taxon>Bacteria</taxon>
        <taxon>Bacillati</taxon>
        <taxon>Actinomycetota</taxon>
        <taxon>Actinomycetes</taxon>
        <taxon>Propionibacteriales</taxon>
        <taxon>Nocardioidaceae</taxon>
        <taxon>Nocardioides</taxon>
    </lineage>
</organism>
<evidence type="ECO:0000259" key="1">
    <source>
        <dbReference type="SMART" id="SM00953"/>
    </source>
</evidence>
<sequence>MTSVPDDALLEAVDRIGRTSWSGQTHRYTTARREALSGVGARLFGGRYNPPDLFPTIYLAQPVQACMRELARAAEDRHLTVQELLTIPHVLHTIELVDVQVLDLTVSATQDILGLDVDDLRGEWQPCQAVGHAAWFLEFQGVLAPSAVGAGVTLALFEHRTTPGQVTGITTTPIDYASYESLKRPT</sequence>
<feature type="domain" description="RES" evidence="1">
    <location>
        <begin position="35"/>
        <end position="169"/>
    </location>
</feature>
<evidence type="ECO:0000313" key="3">
    <source>
        <dbReference type="Proteomes" id="UP000649289"/>
    </source>
</evidence>
<dbReference type="EMBL" id="JACXYY010000004">
    <property type="protein sequence ID" value="MBD3915087.1"/>
    <property type="molecule type" value="Genomic_DNA"/>
</dbReference>
<keyword evidence="3" id="KW-1185">Reference proteome</keyword>
<proteinExistence type="predicted"/>
<dbReference type="InterPro" id="IPR014914">
    <property type="entry name" value="RES_dom"/>
</dbReference>
<protein>
    <submittedName>
        <fullName evidence="2">RES domain-containing protein</fullName>
    </submittedName>
</protein>
<dbReference type="SMART" id="SM00953">
    <property type="entry name" value="RES"/>
    <property type="match status" value="1"/>
</dbReference>